<comment type="caution">
    <text evidence="2">The sequence shown here is derived from an EMBL/GenBank/DDBJ whole genome shotgun (WGS) entry which is preliminary data.</text>
</comment>
<protein>
    <submittedName>
        <fullName evidence="2">Uncharacterized protein</fullName>
    </submittedName>
</protein>
<sequence>MARAEAGSTPGISSGLASRSAQGRFTHPACSFDCVEPY</sequence>
<dbReference type="Proteomes" id="UP000017984">
    <property type="component" value="Chromosome"/>
</dbReference>
<evidence type="ECO:0000313" key="2">
    <source>
        <dbReference type="EMBL" id="EST36692.1"/>
    </source>
</evidence>
<organism evidence="2 3">
    <name type="scientific">Streptomyces roseochromogenus subsp. oscitans DS 12.976</name>
    <dbReference type="NCBI Taxonomy" id="1352936"/>
    <lineage>
        <taxon>Bacteria</taxon>
        <taxon>Bacillati</taxon>
        <taxon>Actinomycetota</taxon>
        <taxon>Actinomycetes</taxon>
        <taxon>Kitasatosporales</taxon>
        <taxon>Streptomycetaceae</taxon>
        <taxon>Streptomyces</taxon>
    </lineage>
</organism>
<feature type="region of interest" description="Disordered" evidence="1">
    <location>
        <begin position="1"/>
        <end position="23"/>
    </location>
</feature>
<evidence type="ECO:0000256" key="1">
    <source>
        <dbReference type="SAM" id="MobiDB-lite"/>
    </source>
</evidence>
<dbReference type="STRING" id="1352936.M878_00935"/>
<dbReference type="HOGENOM" id="CLU_3333724_0_0_11"/>
<feature type="compositionally biased region" description="Polar residues" evidence="1">
    <location>
        <begin position="10"/>
        <end position="23"/>
    </location>
</feature>
<dbReference type="PATRIC" id="fig|1352936.5.peg.223"/>
<keyword evidence="3" id="KW-1185">Reference proteome</keyword>
<name>V6KX55_STRRC</name>
<gene>
    <name evidence="2" type="ORF">M878_00935</name>
</gene>
<accession>V6KX55</accession>
<evidence type="ECO:0000313" key="3">
    <source>
        <dbReference type="Proteomes" id="UP000017984"/>
    </source>
</evidence>
<proteinExistence type="predicted"/>
<reference evidence="2 3" key="1">
    <citation type="journal article" date="2014" name="Genome Announc.">
        <title>Draft Genome Sequence of Streptomyces roseochromogenes subsp. oscitans DS 12.976, Producer of the Aminocoumarin Antibiotic Clorobiocin.</title>
        <authorList>
            <person name="Ruckert C."/>
            <person name="Kalinowski J."/>
            <person name="Heide L."/>
            <person name="Apel A.K."/>
        </authorList>
    </citation>
    <scope>NUCLEOTIDE SEQUENCE [LARGE SCALE GENOMIC DNA]</scope>
    <source>
        <strain evidence="2 3">DS 12.976</strain>
    </source>
</reference>
<dbReference type="EMBL" id="AWQX01000006">
    <property type="protein sequence ID" value="EST36692.1"/>
    <property type="molecule type" value="Genomic_DNA"/>
</dbReference>
<dbReference type="AlphaFoldDB" id="V6KX55"/>